<evidence type="ECO:0000313" key="4">
    <source>
        <dbReference type="EMBL" id="BBY46643.1"/>
    </source>
</evidence>
<evidence type="ECO:0000256" key="1">
    <source>
        <dbReference type="ARBA" id="ARBA00022741"/>
    </source>
</evidence>
<dbReference type="EMBL" id="AP022592">
    <property type="protein sequence ID" value="BBY46643.1"/>
    <property type="molecule type" value="Genomic_DNA"/>
</dbReference>
<dbReference type="Pfam" id="PF10431">
    <property type="entry name" value="ClpB_D2-small"/>
    <property type="match status" value="1"/>
</dbReference>
<dbReference type="AlphaFoldDB" id="A0A7I7RQ29"/>
<geneLocation type="plasmid" evidence="4">
    <name>pJCM18538</name>
</geneLocation>
<accession>A0A7I7RQ29</accession>
<evidence type="ECO:0000313" key="5">
    <source>
        <dbReference type="Proteomes" id="UP000467428"/>
    </source>
</evidence>
<dbReference type="PANTHER" id="PTHR11638:SF18">
    <property type="entry name" value="HEAT SHOCK PROTEIN 104"/>
    <property type="match status" value="1"/>
</dbReference>
<dbReference type="Proteomes" id="UP000467428">
    <property type="component" value="Plasmid pJCM18538"/>
</dbReference>
<dbReference type="InterPro" id="IPR050130">
    <property type="entry name" value="ClpA_ClpB"/>
</dbReference>
<dbReference type="GO" id="GO:0005524">
    <property type="term" value="F:ATP binding"/>
    <property type="evidence" value="ECO:0007669"/>
    <property type="project" value="UniProtKB-KW"/>
</dbReference>
<dbReference type="InterPro" id="IPR019489">
    <property type="entry name" value="Clp_ATPase_C"/>
</dbReference>
<dbReference type="GO" id="GO:0005737">
    <property type="term" value="C:cytoplasm"/>
    <property type="evidence" value="ECO:0007669"/>
    <property type="project" value="TreeGrafter"/>
</dbReference>
<evidence type="ECO:0000259" key="3">
    <source>
        <dbReference type="SMART" id="SM01086"/>
    </source>
</evidence>
<proteinExistence type="predicted"/>
<keyword evidence="5" id="KW-1185">Reference proteome</keyword>
<dbReference type="InterPro" id="IPR027417">
    <property type="entry name" value="P-loop_NTPase"/>
</dbReference>
<protein>
    <recommendedName>
        <fullName evidence="3">Clp ATPase C-terminal domain-containing protein</fullName>
    </recommendedName>
</protein>
<dbReference type="SUPFAM" id="SSF52540">
    <property type="entry name" value="P-loop containing nucleoside triphosphate hydrolases"/>
    <property type="match status" value="1"/>
</dbReference>
<feature type="domain" description="Clp ATPase C-terminal" evidence="3">
    <location>
        <begin position="48"/>
        <end position="139"/>
    </location>
</feature>
<evidence type="ECO:0000256" key="2">
    <source>
        <dbReference type="ARBA" id="ARBA00022840"/>
    </source>
</evidence>
<organism evidence="4 5">
    <name type="scientific">Mycolicibacterium arabiense</name>
    <dbReference type="NCBI Taxonomy" id="1286181"/>
    <lineage>
        <taxon>Bacteria</taxon>
        <taxon>Bacillati</taxon>
        <taxon>Actinomycetota</taxon>
        <taxon>Actinomycetes</taxon>
        <taxon>Mycobacteriales</taxon>
        <taxon>Mycobacteriaceae</taxon>
        <taxon>Mycolicibacterium</taxon>
    </lineage>
</organism>
<reference evidence="4 5" key="1">
    <citation type="journal article" date="2019" name="Emerg. Microbes Infect.">
        <title>Comprehensive subspecies identification of 175 nontuberculous mycobacteria species based on 7547 genomic profiles.</title>
        <authorList>
            <person name="Matsumoto Y."/>
            <person name="Kinjo T."/>
            <person name="Motooka D."/>
            <person name="Nabeya D."/>
            <person name="Jung N."/>
            <person name="Uechi K."/>
            <person name="Horii T."/>
            <person name="Iida T."/>
            <person name="Fujita J."/>
            <person name="Nakamura S."/>
        </authorList>
    </citation>
    <scope>NUCLEOTIDE SEQUENCE [LARGE SCALE GENOMIC DNA]</scope>
    <source>
        <strain evidence="4 5">JCM 18538</strain>
        <plasmid evidence="4">pJCM18538</plasmid>
    </source>
</reference>
<keyword evidence="2" id="KW-0067">ATP-binding</keyword>
<keyword evidence="4" id="KW-0614">Plasmid</keyword>
<dbReference type="KEGG" id="marz:MARA_00730"/>
<dbReference type="GO" id="GO:0034605">
    <property type="term" value="P:cellular response to heat"/>
    <property type="evidence" value="ECO:0007669"/>
    <property type="project" value="TreeGrafter"/>
</dbReference>
<dbReference type="Gene3D" id="1.10.8.60">
    <property type="match status" value="1"/>
</dbReference>
<dbReference type="PANTHER" id="PTHR11638">
    <property type="entry name" value="ATP-DEPENDENT CLP PROTEASE"/>
    <property type="match status" value="1"/>
</dbReference>
<dbReference type="SMART" id="SM01086">
    <property type="entry name" value="ClpB_D2-small"/>
    <property type="match status" value="1"/>
</dbReference>
<keyword evidence="1" id="KW-0547">Nucleotide-binding</keyword>
<sequence length="195" mass="21300">MAPTAPTRLDTIRPATAWAHDLVTSAVEKFFNPEFFNRIDETVVMKPFETSTARQVTEREVGLFTTRLARESVELRIDDTVVDFLQACGFDPIYGARGLRRTFQTHLTAPAADCVLRSRTTPTAPIVVDATVVNGAIVVTSALHVAGSQHQIVVDAAKAVVVVRLRRWQFSTVSIAIAPKCQASAAVSFHHGDKT</sequence>
<name>A0A7I7RQ29_9MYCO</name>
<gene>
    <name evidence="4" type="ORF">MARA_00730</name>
</gene>
<dbReference type="GO" id="GO:0016887">
    <property type="term" value="F:ATP hydrolysis activity"/>
    <property type="evidence" value="ECO:0007669"/>
    <property type="project" value="TreeGrafter"/>
</dbReference>